<evidence type="ECO:0000313" key="7">
    <source>
        <dbReference type="Proteomes" id="UP000030848"/>
    </source>
</evidence>
<evidence type="ECO:0000256" key="1">
    <source>
        <dbReference type="ARBA" id="ARBA00004127"/>
    </source>
</evidence>
<accession>A0A837D635</accession>
<reference evidence="6 7" key="1">
    <citation type="submission" date="2014-10" db="EMBL/GenBank/DDBJ databases">
        <title>Genome sequence of Micropolyspora internatus JCM3315.</title>
        <authorList>
            <person name="Shin S.-K."/>
            <person name="Yi H."/>
        </authorList>
    </citation>
    <scope>NUCLEOTIDE SEQUENCE [LARGE SCALE GENOMIC DNA]</scope>
    <source>
        <strain evidence="6 7">JCM 3315</strain>
    </source>
</reference>
<dbReference type="Pfam" id="PF04191">
    <property type="entry name" value="PEMT"/>
    <property type="match status" value="1"/>
</dbReference>
<dbReference type="AlphaFoldDB" id="A0A837D635"/>
<evidence type="ECO:0000256" key="4">
    <source>
        <dbReference type="ARBA" id="ARBA00023136"/>
    </source>
</evidence>
<name>A0A837D635_9PSEU</name>
<dbReference type="PANTHER" id="PTHR12714">
    <property type="entry name" value="PROTEIN-S ISOPRENYLCYSTEINE O-METHYLTRANSFERASE"/>
    <property type="match status" value="1"/>
</dbReference>
<dbReference type="PANTHER" id="PTHR12714:SF9">
    <property type="entry name" value="PROTEIN-S-ISOPRENYLCYSTEINE O-METHYLTRANSFERASE"/>
    <property type="match status" value="1"/>
</dbReference>
<dbReference type="InterPro" id="IPR007318">
    <property type="entry name" value="Phopholipid_MeTrfase"/>
</dbReference>
<dbReference type="RefSeq" id="WP_037313422.1">
    <property type="nucleotide sequence ID" value="NZ_FOWS01000003.1"/>
</dbReference>
<keyword evidence="2 5" id="KW-0812">Transmembrane</keyword>
<dbReference type="Proteomes" id="UP000030848">
    <property type="component" value="Unassembled WGS sequence"/>
</dbReference>
<dbReference type="Gene3D" id="1.20.120.1630">
    <property type="match status" value="1"/>
</dbReference>
<evidence type="ECO:0000256" key="3">
    <source>
        <dbReference type="ARBA" id="ARBA00022989"/>
    </source>
</evidence>
<keyword evidence="6" id="KW-0808">Transferase</keyword>
<feature type="transmembrane region" description="Helical" evidence="5">
    <location>
        <begin position="79"/>
        <end position="100"/>
    </location>
</feature>
<keyword evidence="6" id="KW-0489">Methyltransferase</keyword>
<dbReference type="GO" id="GO:0032259">
    <property type="term" value="P:methylation"/>
    <property type="evidence" value="ECO:0007669"/>
    <property type="project" value="UniProtKB-KW"/>
</dbReference>
<evidence type="ECO:0000256" key="2">
    <source>
        <dbReference type="ARBA" id="ARBA00022692"/>
    </source>
</evidence>
<comment type="subcellular location">
    <subcellularLocation>
        <location evidence="1">Endomembrane system</location>
        <topology evidence="1">Multi-pass membrane protein</topology>
    </subcellularLocation>
</comment>
<dbReference type="GO" id="GO:0012505">
    <property type="term" value="C:endomembrane system"/>
    <property type="evidence" value="ECO:0007669"/>
    <property type="project" value="UniProtKB-SubCell"/>
</dbReference>
<gene>
    <name evidence="6" type="ORF">MINT15_39170</name>
</gene>
<evidence type="ECO:0000313" key="6">
    <source>
        <dbReference type="EMBL" id="KHF42111.1"/>
    </source>
</evidence>
<evidence type="ECO:0000256" key="5">
    <source>
        <dbReference type="SAM" id="Phobius"/>
    </source>
</evidence>
<dbReference type="EMBL" id="JRZE01000008">
    <property type="protein sequence ID" value="KHF42111.1"/>
    <property type="molecule type" value="Genomic_DNA"/>
</dbReference>
<sequence>MATTALTLYLVYLATAFGLRSLLQYRRTGSTGFHGVSGRPGSLEWCGGALFVLALLLGLLGPVLQLFDILDPVRSLDATPIAVGGGLVLTLVGITATLAAQRDMGVSWRIGVEQTEVTDLVVNGAYAWVRNPVFTAVIATGAGLALMTPNPVALTALVALVIAIEIQVRAVEEPYLLRTHGQRYRDYAARTGRFVPRIGRLGTTTTSPNG</sequence>
<keyword evidence="3 5" id="KW-1133">Transmembrane helix</keyword>
<proteinExistence type="predicted"/>
<dbReference type="GO" id="GO:0008168">
    <property type="term" value="F:methyltransferase activity"/>
    <property type="evidence" value="ECO:0007669"/>
    <property type="project" value="UniProtKB-KW"/>
</dbReference>
<feature type="transmembrane region" description="Helical" evidence="5">
    <location>
        <begin position="43"/>
        <end position="67"/>
    </location>
</feature>
<keyword evidence="4 5" id="KW-0472">Membrane</keyword>
<feature type="transmembrane region" description="Helical" evidence="5">
    <location>
        <begin position="6"/>
        <end position="23"/>
    </location>
</feature>
<protein>
    <submittedName>
        <fullName evidence="6">Isoprenylcysteine carboxyl methyltransferase</fullName>
    </submittedName>
</protein>
<dbReference type="OrthoDB" id="941586at2"/>
<comment type="caution">
    <text evidence="6">The sequence shown here is derived from an EMBL/GenBank/DDBJ whole genome shotgun (WGS) entry which is preliminary data.</text>
</comment>
<organism evidence="6 7">
    <name type="scientific">Saccharomonospora viridis</name>
    <dbReference type="NCBI Taxonomy" id="1852"/>
    <lineage>
        <taxon>Bacteria</taxon>
        <taxon>Bacillati</taxon>
        <taxon>Actinomycetota</taxon>
        <taxon>Actinomycetes</taxon>
        <taxon>Pseudonocardiales</taxon>
        <taxon>Pseudonocardiaceae</taxon>
        <taxon>Saccharomonospora</taxon>
    </lineage>
</organism>